<name>A0ABP8DKV3_9ACTN</name>
<keyword evidence="8" id="KW-0902">Two-component regulatory system</keyword>
<accession>A0ABP8DKV3</accession>
<evidence type="ECO:0000313" key="11">
    <source>
        <dbReference type="EMBL" id="GAA4258532.1"/>
    </source>
</evidence>
<dbReference type="EMBL" id="BAABAT010000031">
    <property type="protein sequence ID" value="GAA4258532.1"/>
    <property type="molecule type" value="Genomic_DNA"/>
</dbReference>
<evidence type="ECO:0000259" key="10">
    <source>
        <dbReference type="SMART" id="SM00387"/>
    </source>
</evidence>
<keyword evidence="5" id="KW-0547">Nucleotide-binding</keyword>
<comment type="catalytic activity">
    <reaction evidence="1">
        <text>ATP + protein L-histidine = ADP + protein N-phospho-L-histidine.</text>
        <dbReference type="EC" id="2.7.13.3"/>
    </reaction>
</comment>
<keyword evidence="9" id="KW-0812">Transmembrane</keyword>
<keyword evidence="9" id="KW-1133">Transmembrane helix</keyword>
<dbReference type="Proteomes" id="UP001500620">
    <property type="component" value="Unassembled WGS sequence"/>
</dbReference>
<dbReference type="PANTHER" id="PTHR24421:SF10">
    <property type="entry name" value="NITRATE_NITRITE SENSOR PROTEIN NARQ"/>
    <property type="match status" value="1"/>
</dbReference>
<keyword evidence="7" id="KW-0067">ATP-binding</keyword>
<evidence type="ECO:0000256" key="9">
    <source>
        <dbReference type="SAM" id="Phobius"/>
    </source>
</evidence>
<dbReference type="EC" id="2.7.13.3" evidence="2"/>
<evidence type="ECO:0000256" key="7">
    <source>
        <dbReference type="ARBA" id="ARBA00022840"/>
    </source>
</evidence>
<evidence type="ECO:0000256" key="8">
    <source>
        <dbReference type="ARBA" id="ARBA00023012"/>
    </source>
</evidence>
<dbReference type="PANTHER" id="PTHR24421">
    <property type="entry name" value="NITRATE/NITRITE SENSOR PROTEIN NARX-RELATED"/>
    <property type="match status" value="1"/>
</dbReference>
<keyword evidence="3" id="KW-0597">Phosphoprotein</keyword>
<dbReference type="InterPro" id="IPR011712">
    <property type="entry name" value="Sig_transdc_His_kin_sub3_dim/P"/>
</dbReference>
<evidence type="ECO:0000313" key="12">
    <source>
        <dbReference type="Proteomes" id="UP001500620"/>
    </source>
</evidence>
<evidence type="ECO:0000256" key="3">
    <source>
        <dbReference type="ARBA" id="ARBA00022553"/>
    </source>
</evidence>
<reference evidence="12" key="1">
    <citation type="journal article" date="2019" name="Int. J. Syst. Evol. Microbiol.">
        <title>The Global Catalogue of Microorganisms (GCM) 10K type strain sequencing project: providing services to taxonomists for standard genome sequencing and annotation.</title>
        <authorList>
            <consortium name="The Broad Institute Genomics Platform"/>
            <consortium name="The Broad Institute Genome Sequencing Center for Infectious Disease"/>
            <person name="Wu L."/>
            <person name="Ma J."/>
        </authorList>
    </citation>
    <scope>NUCLEOTIDE SEQUENCE [LARGE SCALE GENOMIC DNA]</scope>
    <source>
        <strain evidence="12">JCM 17441</strain>
    </source>
</reference>
<dbReference type="SUPFAM" id="SSF55874">
    <property type="entry name" value="ATPase domain of HSP90 chaperone/DNA topoisomerase II/histidine kinase"/>
    <property type="match status" value="1"/>
</dbReference>
<dbReference type="Gene3D" id="3.30.565.10">
    <property type="entry name" value="Histidine kinase-like ATPase, C-terminal domain"/>
    <property type="match status" value="1"/>
</dbReference>
<dbReference type="Pfam" id="PF07730">
    <property type="entry name" value="HisKA_3"/>
    <property type="match status" value="1"/>
</dbReference>
<evidence type="ECO:0000256" key="2">
    <source>
        <dbReference type="ARBA" id="ARBA00012438"/>
    </source>
</evidence>
<dbReference type="RefSeq" id="WP_345135461.1">
    <property type="nucleotide sequence ID" value="NZ_BAABAT010000031.1"/>
</dbReference>
<feature type="transmembrane region" description="Helical" evidence="9">
    <location>
        <begin position="101"/>
        <end position="122"/>
    </location>
</feature>
<evidence type="ECO:0000256" key="6">
    <source>
        <dbReference type="ARBA" id="ARBA00022777"/>
    </source>
</evidence>
<dbReference type="SMART" id="SM00387">
    <property type="entry name" value="HATPase_c"/>
    <property type="match status" value="1"/>
</dbReference>
<evidence type="ECO:0000256" key="4">
    <source>
        <dbReference type="ARBA" id="ARBA00022679"/>
    </source>
</evidence>
<keyword evidence="12" id="KW-1185">Reference proteome</keyword>
<proteinExistence type="predicted"/>
<feature type="transmembrane region" description="Helical" evidence="9">
    <location>
        <begin position="61"/>
        <end position="94"/>
    </location>
</feature>
<dbReference type="Gene3D" id="1.20.5.1930">
    <property type="match status" value="1"/>
</dbReference>
<evidence type="ECO:0000256" key="1">
    <source>
        <dbReference type="ARBA" id="ARBA00000085"/>
    </source>
</evidence>
<keyword evidence="6" id="KW-0418">Kinase</keyword>
<keyword evidence="9" id="KW-0472">Membrane</keyword>
<dbReference type="InterPro" id="IPR050482">
    <property type="entry name" value="Sensor_HK_TwoCompSys"/>
</dbReference>
<organism evidence="11 12">
    <name type="scientific">Dactylosporangium darangshiense</name>
    <dbReference type="NCBI Taxonomy" id="579108"/>
    <lineage>
        <taxon>Bacteria</taxon>
        <taxon>Bacillati</taxon>
        <taxon>Actinomycetota</taxon>
        <taxon>Actinomycetes</taxon>
        <taxon>Micromonosporales</taxon>
        <taxon>Micromonosporaceae</taxon>
        <taxon>Dactylosporangium</taxon>
    </lineage>
</organism>
<sequence>MPAPARPVRWVPFALCGAVLVAGLFARPLGWPSAAFAAGVLGLAGVEALDLRPASRRRGAALLAARLALLLVVARFDAGGLTGALVIVVPFAAYFTFGRRVAVALGLAGAAALAAYYAAAGGGHVPDLLMYLVGLALALAIAAVAVGEMDARAELERALLDVAALSAAQERNRLARDIHDSLGHHLTAIAVQLEKAEAFRDRDEDAARRAIADARWSARRALEEVRQSVRALRDAPLSLADLARHAGDERMRVSVEVDGDEEALDPPVRMAVYRAAQEALTNARRHGAAATVSIVADFRGGGASLVVADDGVGLPQPQRDGFGLQGMRERVRLLGGTVDIAGNDPGVTVTVRIPAPRTAA</sequence>
<feature type="transmembrane region" description="Helical" evidence="9">
    <location>
        <begin position="128"/>
        <end position="147"/>
    </location>
</feature>
<dbReference type="Pfam" id="PF02518">
    <property type="entry name" value="HATPase_c"/>
    <property type="match status" value="1"/>
</dbReference>
<dbReference type="InterPro" id="IPR036890">
    <property type="entry name" value="HATPase_C_sf"/>
</dbReference>
<comment type="caution">
    <text evidence="11">The sequence shown here is derived from an EMBL/GenBank/DDBJ whole genome shotgun (WGS) entry which is preliminary data.</text>
</comment>
<dbReference type="InterPro" id="IPR003594">
    <property type="entry name" value="HATPase_dom"/>
</dbReference>
<dbReference type="CDD" id="cd16917">
    <property type="entry name" value="HATPase_UhpB-NarQ-NarX-like"/>
    <property type="match status" value="1"/>
</dbReference>
<keyword evidence="4" id="KW-0808">Transferase</keyword>
<protein>
    <recommendedName>
        <fullName evidence="2">histidine kinase</fullName>
        <ecNumber evidence="2">2.7.13.3</ecNumber>
    </recommendedName>
</protein>
<evidence type="ECO:0000256" key="5">
    <source>
        <dbReference type="ARBA" id="ARBA00022741"/>
    </source>
</evidence>
<feature type="domain" description="Histidine kinase/HSP90-like ATPase" evidence="10">
    <location>
        <begin position="267"/>
        <end position="357"/>
    </location>
</feature>
<gene>
    <name evidence="11" type="ORF">GCM10022255_079600</name>
</gene>